<evidence type="ECO:0000313" key="3">
    <source>
        <dbReference type="Proteomes" id="UP000797356"/>
    </source>
</evidence>
<keyword evidence="3" id="KW-1185">Reference proteome</keyword>
<accession>A0A8K0NBR0</accession>
<comment type="caution">
    <text evidence="2">The sequence shown here is derived from an EMBL/GenBank/DDBJ whole genome shotgun (WGS) entry which is preliminary data.</text>
</comment>
<dbReference type="Proteomes" id="UP000797356">
    <property type="component" value="Chromosome 13"/>
</dbReference>
<reference evidence="2" key="2">
    <citation type="submission" date="2019-07" db="EMBL/GenBank/DDBJ databases">
        <authorList>
            <person name="Yang Y."/>
            <person name="Bocs S."/>
            <person name="Baudouin L."/>
        </authorList>
    </citation>
    <scope>NUCLEOTIDE SEQUENCE</scope>
    <source>
        <tissue evidence="2">Spear leaf of Hainan Tall coconut</tissue>
    </source>
</reference>
<evidence type="ECO:0000256" key="1">
    <source>
        <dbReference type="SAM" id="Coils"/>
    </source>
</evidence>
<dbReference type="AlphaFoldDB" id="A0A8K0NBR0"/>
<reference evidence="2" key="1">
    <citation type="journal article" date="2017" name="Gigascience">
        <title>The genome draft of coconut (Cocos nucifera).</title>
        <authorList>
            <person name="Xiao Y."/>
            <person name="Xu P."/>
            <person name="Fan H."/>
            <person name="Baudouin L."/>
            <person name="Xia W."/>
            <person name="Bocs S."/>
            <person name="Xu J."/>
            <person name="Li Q."/>
            <person name="Guo A."/>
            <person name="Zhou L."/>
            <person name="Li J."/>
            <person name="Wu Y."/>
            <person name="Ma Z."/>
            <person name="Armero A."/>
            <person name="Issali A.E."/>
            <person name="Liu N."/>
            <person name="Peng M."/>
            <person name="Yang Y."/>
        </authorList>
    </citation>
    <scope>NUCLEOTIDE SEQUENCE</scope>
    <source>
        <tissue evidence="2">Spear leaf of Hainan Tall coconut</tissue>
    </source>
</reference>
<keyword evidence="1" id="KW-0175">Coiled coil</keyword>
<sequence length="216" mass="24350">MDNMLLMWEIMGPNIAGTVFGAGWWFWVDAVTFSAIKVSFFHYLSGTPTTRSSHRLLKPLLFLIFPCSLEDEPAEIVGTSKVTSIGISGTASIGLKLEASMLEDYKLTHDTFSGLLFPTNANKLLREPGKIIRKKTLDYFIWVTHYINGYMEHSVELYTKAKKYKIDAEMLKGTRDKAIKVAEKAFMRANATERRVEDIEAALRGAMKENSQLLAT</sequence>
<dbReference type="EMBL" id="CM017884">
    <property type="protein sequence ID" value="KAG1366977.1"/>
    <property type="molecule type" value="Genomic_DNA"/>
</dbReference>
<dbReference type="OrthoDB" id="268928at2759"/>
<evidence type="ECO:0000313" key="2">
    <source>
        <dbReference type="EMBL" id="KAG1366977.1"/>
    </source>
</evidence>
<organism evidence="2 3">
    <name type="scientific">Cocos nucifera</name>
    <name type="common">Coconut palm</name>
    <dbReference type="NCBI Taxonomy" id="13894"/>
    <lineage>
        <taxon>Eukaryota</taxon>
        <taxon>Viridiplantae</taxon>
        <taxon>Streptophyta</taxon>
        <taxon>Embryophyta</taxon>
        <taxon>Tracheophyta</taxon>
        <taxon>Spermatophyta</taxon>
        <taxon>Magnoliopsida</taxon>
        <taxon>Liliopsida</taxon>
        <taxon>Arecaceae</taxon>
        <taxon>Arecoideae</taxon>
        <taxon>Cocoseae</taxon>
        <taxon>Attaleinae</taxon>
        <taxon>Cocos</taxon>
    </lineage>
</organism>
<protein>
    <submittedName>
        <fullName evidence="2">Uncharacterized protein</fullName>
    </submittedName>
</protein>
<feature type="coiled-coil region" evidence="1">
    <location>
        <begin position="189"/>
        <end position="216"/>
    </location>
</feature>
<name>A0A8K0NBR0_COCNU</name>
<gene>
    <name evidence="2" type="ORF">COCNU_13G007670</name>
</gene>
<proteinExistence type="predicted"/>